<reference evidence="2 3" key="1">
    <citation type="journal article" date="2015" name="Nature">
        <title>rRNA introns, odd ribosomes, and small enigmatic genomes across a large radiation of phyla.</title>
        <authorList>
            <person name="Brown C.T."/>
            <person name="Hug L.A."/>
            <person name="Thomas B.C."/>
            <person name="Sharon I."/>
            <person name="Castelle C.J."/>
            <person name="Singh A."/>
            <person name="Wilkins M.J."/>
            <person name="Williams K.H."/>
            <person name="Banfield J.F."/>
        </authorList>
    </citation>
    <scope>NUCLEOTIDE SEQUENCE [LARGE SCALE GENOMIC DNA]</scope>
</reference>
<feature type="transmembrane region" description="Helical" evidence="1">
    <location>
        <begin position="76"/>
        <end position="96"/>
    </location>
</feature>
<organism evidence="2 3">
    <name type="scientific">candidate division Kazan bacterium GW2011_GWB1_52_7</name>
    <dbReference type="NCBI Taxonomy" id="1620414"/>
    <lineage>
        <taxon>Bacteria</taxon>
        <taxon>Bacteria division Kazan-3B-28</taxon>
    </lineage>
</organism>
<feature type="transmembrane region" description="Helical" evidence="1">
    <location>
        <begin position="6"/>
        <end position="27"/>
    </location>
</feature>
<protein>
    <submittedName>
        <fullName evidence="2">Uncharacterized protein</fullName>
    </submittedName>
</protein>
<evidence type="ECO:0000256" key="1">
    <source>
        <dbReference type="SAM" id="Phobius"/>
    </source>
</evidence>
<feature type="transmembrane region" description="Helical" evidence="1">
    <location>
        <begin position="47"/>
        <end position="70"/>
    </location>
</feature>
<keyword evidence="1" id="KW-1133">Transmembrane helix</keyword>
<proteinExistence type="predicted"/>
<keyword evidence="1" id="KW-0812">Transmembrane</keyword>
<dbReference type="EMBL" id="LCRB01000016">
    <property type="protein sequence ID" value="KKW26167.1"/>
    <property type="molecule type" value="Genomic_DNA"/>
</dbReference>
<keyword evidence="1" id="KW-0472">Membrane</keyword>
<evidence type="ECO:0000313" key="3">
    <source>
        <dbReference type="Proteomes" id="UP000034913"/>
    </source>
</evidence>
<evidence type="ECO:0000313" key="2">
    <source>
        <dbReference type="EMBL" id="KKW26167.1"/>
    </source>
</evidence>
<name>A0A0G1ZEB7_UNCK3</name>
<sequence>MFWNFLLAVFGFTLFLSSLVAFVLITVRYVARALASMFDPKEYLRNWFLWGLVATFLTFLMIAGWVLLAIARDFSFHWLVILIGVLLTVVISACLWRIWRIYFGHNSAGVGW</sequence>
<gene>
    <name evidence="2" type="ORF">VF00_C0016G0005</name>
</gene>
<dbReference type="Proteomes" id="UP000034913">
    <property type="component" value="Unassembled WGS sequence"/>
</dbReference>
<dbReference type="AlphaFoldDB" id="A0A0G1ZEB7"/>
<accession>A0A0G1ZEB7</accession>
<comment type="caution">
    <text evidence="2">The sequence shown here is derived from an EMBL/GenBank/DDBJ whole genome shotgun (WGS) entry which is preliminary data.</text>
</comment>